<feature type="non-terminal residue" evidence="9">
    <location>
        <position position="1"/>
    </location>
</feature>
<dbReference type="InterPro" id="IPR023828">
    <property type="entry name" value="Peptidase_S8_Ser-AS"/>
</dbReference>
<dbReference type="CDD" id="cd02120">
    <property type="entry name" value="PA_subtilisin_like"/>
    <property type="match status" value="1"/>
</dbReference>
<keyword evidence="5" id="KW-0720">Serine protease</keyword>
<evidence type="ECO:0000256" key="1">
    <source>
        <dbReference type="ARBA" id="ARBA00011073"/>
    </source>
</evidence>
<keyword evidence="2" id="KW-0645">Protease</keyword>
<keyword evidence="3" id="KW-0732">Signal</keyword>
<dbReference type="PROSITE" id="PS00138">
    <property type="entry name" value="SUBTILASE_SER"/>
    <property type="match status" value="1"/>
</dbReference>
<dbReference type="Pfam" id="PF00082">
    <property type="entry name" value="Peptidase_S8"/>
    <property type="match status" value="1"/>
</dbReference>
<evidence type="ECO:0000256" key="5">
    <source>
        <dbReference type="ARBA" id="ARBA00022825"/>
    </source>
</evidence>
<dbReference type="PANTHER" id="PTHR10795">
    <property type="entry name" value="PROPROTEIN CONVERTASE SUBTILISIN/KEXIN"/>
    <property type="match status" value="1"/>
</dbReference>
<protein>
    <submittedName>
        <fullName evidence="9">Uncharacterized protein</fullName>
    </submittedName>
</protein>
<dbReference type="InterPro" id="IPR015500">
    <property type="entry name" value="Peptidase_S8_subtilisin-rel"/>
</dbReference>
<feature type="domain" description="Peptidase S8/S53" evidence="7">
    <location>
        <begin position="3"/>
        <end position="352"/>
    </location>
</feature>
<reference evidence="9 10" key="1">
    <citation type="journal article" date="2013" name="BMC Genomics">
        <title>The miniature genome of a carnivorous plant Genlisea aurea contains a low number of genes and short non-coding sequences.</title>
        <authorList>
            <person name="Leushkin E.V."/>
            <person name="Sutormin R.A."/>
            <person name="Nabieva E.R."/>
            <person name="Penin A.A."/>
            <person name="Kondrashov A.S."/>
            <person name="Logacheva M.D."/>
        </authorList>
    </citation>
    <scope>NUCLEOTIDE SEQUENCE [LARGE SCALE GENOMIC DNA]</scope>
</reference>
<dbReference type="SUPFAM" id="SSF52743">
    <property type="entry name" value="Subtilisin-like"/>
    <property type="match status" value="1"/>
</dbReference>
<dbReference type="Pfam" id="PF17766">
    <property type="entry name" value="fn3_6"/>
    <property type="match status" value="1"/>
</dbReference>
<dbReference type="InterPro" id="IPR045051">
    <property type="entry name" value="SBT"/>
</dbReference>
<comment type="similarity">
    <text evidence="1 6">Belongs to the peptidase S8 family.</text>
</comment>
<feature type="domain" description="Subtilisin-like protease fibronectin type-III" evidence="8">
    <location>
        <begin position="422"/>
        <end position="516"/>
    </location>
</feature>
<dbReference type="PROSITE" id="PS51892">
    <property type="entry name" value="SUBTILASE"/>
    <property type="match status" value="1"/>
</dbReference>
<evidence type="ECO:0000313" key="10">
    <source>
        <dbReference type="Proteomes" id="UP000015453"/>
    </source>
</evidence>
<dbReference type="InterPro" id="IPR000209">
    <property type="entry name" value="Peptidase_S8/S53_dom"/>
</dbReference>
<comment type="caution">
    <text evidence="6">Lacks conserved residue(s) required for the propagation of feature annotation.</text>
</comment>
<keyword evidence="4" id="KW-0378">Hydrolase</keyword>
<evidence type="ECO:0000256" key="6">
    <source>
        <dbReference type="PROSITE-ProRule" id="PRU01240"/>
    </source>
</evidence>
<dbReference type="AlphaFoldDB" id="S8DXV6"/>
<sequence>ATRDGVDILLLSVGPNEPPEDTSTFLGAFDIFMLSAWRAGVFVAQAVGNNGPSPYSVVSYSPWTFGVASCRTDRKYPATLFLGDGRKVRGIGLSGSSWGDGMIQHKLVLANDAAFPNATRNMEECQSPEAFDPAVVGGSVVICTFSAGFRSGTSNLRAVIQTAEALQFAGFVLVASPAYGDYVAQPIPFPVPGILIPRTTDAQVISDYYEEHTTTRRDGEGGIEFHGRAMIGDGRIASYEEEAPIVSRFSSRGPDFMDRNKTPVDILKPDILAPGEQIWAAWSPMSATEKILHGHNFALISGTSMAAPHIAGIGATMKQKYPSWTPSMIASALSTTASKHDNRGQPIMAQGSDPFTTHPAAPFGYGAGLVDPLRALDPGLIFSSGYEDYIGFLCSLPNTAAEEIRTATGGSCESASLTAASDLNLPSVTVTALSGNRTTRRVVMNVADKPETYVAGVNPPEGVEVGIDPAWFTVAPGETQTLEIKLTATRPRDDFSFGEIVLTGNLNHIVRAPLSV</sequence>
<evidence type="ECO:0000256" key="4">
    <source>
        <dbReference type="ARBA" id="ARBA00022801"/>
    </source>
</evidence>
<dbReference type="GO" id="GO:0006508">
    <property type="term" value="P:proteolysis"/>
    <property type="evidence" value="ECO:0007669"/>
    <property type="project" value="UniProtKB-KW"/>
</dbReference>
<dbReference type="InterPro" id="IPR036852">
    <property type="entry name" value="Peptidase_S8/S53_dom_sf"/>
</dbReference>
<dbReference type="PRINTS" id="PR00723">
    <property type="entry name" value="SUBTILISIN"/>
</dbReference>
<dbReference type="GO" id="GO:0004252">
    <property type="term" value="F:serine-type endopeptidase activity"/>
    <property type="evidence" value="ECO:0007669"/>
    <property type="project" value="InterPro"/>
</dbReference>
<dbReference type="InterPro" id="IPR041469">
    <property type="entry name" value="Subtilisin-like_FN3"/>
</dbReference>
<name>S8DXV6_9LAMI</name>
<dbReference type="EMBL" id="AUSU01004609">
    <property type="protein sequence ID" value="EPS64802.1"/>
    <property type="molecule type" value="Genomic_DNA"/>
</dbReference>
<accession>S8DXV6</accession>
<dbReference type="Gene3D" id="2.60.40.2310">
    <property type="match status" value="1"/>
</dbReference>
<evidence type="ECO:0000259" key="7">
    <source>
        <dbReference type="Pfam" id="PF00082"/>
    </source>
</evidence>
<dbReference type="Gene3D" id="3.40.50.200">
    <property type="entry name" value="Peptidase S8/S53 domain"/>
    <property type="match status" value="1"/>
</dbReference>
<comment type="caution">
    <text evidence="9">The sequence shown here is derived from an EMBL/GenBank/DDBJ whole genome shotgun (WGS) entry which is preliminary data.</text>
</comment>
<dbReference type="Proteomes" id="UP000015453">
    <property type="component" value="Unassembled WGS sequence"/>
</dbReference>
<evidence type="ECO:0000256" key="2">
    <source>
        <dbReference type="ARBA" id="ARBA00022670"/>
    </source>
</evidence>
<evidence type="ECO:0000259" key="8">
    <source>
        <dbReference type="Pfam" id="PF17766"/>
    </source>
</evidence>
<feature type="non-terminal residue" evidence="9">
    <location>
        <position position="516"/>
    </location>
</feature>
<proteinExistence type="inferred from homology"/>
<keyword evidence="10" id="KW-1185">Reference proteome</keyword>
<dbReference type="Gene3D" id="3.50.30.30">
    <property type="match status" value="1"/>
</dbReference>
<evidence type="ECO:0000256" key="3">
    <source>
        <dbReference type="ARBA" id="ARBA00022729"/>
    </source>
</evidence>
<dbReference type="OrthoDB" id="206201at2759"/>
<evidence type="ECO:0000313" key="9">
    <source>
        <dbReference type="EMBL" id="EPS64802.1"/>
    </source>
</evidence>
<organism evidence="9 10">
    <name type="scientific">Genlisea aurea</name>
    <dbReference type="NCBI Taxonomy" id="192259"/>
    <lineage>
        <taxon>Eukaryota</taxon>
        <taxon>Viridiplantae</taxon>
        <taxon>Streptophyta</taxon>
        <taxon>Embryophyta</taxon>
        <taxon>Tracheophyta</taxon>
        <taxon>Spermatophyta</taxon>
        <taxon>Magnoliopsida</taxon>
        <taxon>eudicotyledons</taxon>
        <taxon>Gunneridae</taxon>
        <taxon>Pentapetalae</taxon>
        <taxon>asterids</taxon>
        <taxon>lamiids</taxon>
        <taxon>Lamiales</taxon>
        <taxon>Lentibulariaceae</taxon>
        <taxon>Genlisea</taxon>
    </lineage>
</organism>
<gene>
    <name evidence="9" type="ORF">M569_09977</name>
</gene>